<protein>
    <submittedName>
        <fullName evidence="1">Uncharacterized protein</fullName>
    </submittedName>
</protein>
<accession>A0A7J7J4V6</accession>
<evidence type="ECO:0000313" key="2">
    <source>
        <dbReference type="Proteomes" id="UP000593567"/>
    </source>
</evidence>
<dbReference type="Proteomes" id="UP000593567">
    <property type="component" value="Unassembled WGS sequence"/>
</dbReference>
<sequence>MVRSYKVNASSHNISQVVFTVDIISKKTLGYSAVSNGAHITQTRWLQNWSCSLHRLVCTGAGSANCLSDARQEIPYADSQRDSSDSL</sequence>
<keyword evidence="2" id="KW-1185">Reference proteome</keyword>
<organism evidence="1 2">
    <name type="scientific">Bugula neritina</name>
    <name type="common">Brown bryozoan</name>
    <name type="synonym">Sertularia neritina</name>
    <dbReference type="NCBI Taxonomy" id="10212"/>
    <lineage>
        <taxon>Eukaryota</taxon>
        <taxon>Metazoa</taxon>
        <taxon>Spiralia</taxon>
        <taxon>Lophotrochozoa</taxon>
        <taxon>Bryozoa</taxon>
        <taxon>Gymnolaemata</taxon>
        <taxon>Cheilostomatida</taxon>
        <taxon>Flustrina</taxon>
        <taxon>Buguloidea</taxon>
        <taxon>Bugulidae</taxon>
        <taxon>Bugula</taxon>
    </lineage>
</organism>
<reference evidence="1" key="1">
    <citation type="submission" date="2020-06" db="EMBL/GenBank/DDBJ databases">
        <title>Draft genome of Bugula neritina, a colonial animal packing powerful symbionts and potential medicines.</title>
        <authorList>
            <person name="Rayko M."/>
        </authorList>
    </citation>
    <scope>NUCLEOTIDE SEQUENCE [LARGE SCALE GENOMIC DNA]</scope>
    <source>
        <strain evidence="1">Kwan_BN1</strain>
    </source>
</reference>
<evidence type="ECO:0000313" key="1">
    <source>
        <dbReference type="EMBL" id="KAF6021220.1"/>
    </source>
</evidence>
<gene>
    <name evidence="1" type="ORF">EB796_020479</name>
</gene>
<dbReference type="AlphaFoldDB" id="A0A7J7J4V6"/>
<name>A0A7J7J4V6_BUGNE</name>
<proteinExistence type="predicted"/>
<comment type="caution">
    <text evidence="1">The sequence shown here is derived from an EMBL/GenBank/DDBJ whole genome shotgun (WGS) entry which is preliminary data.</text>
</comment>
<dbReference type="EMBL" id="VXIV02003092">
    <property type="protein sequence ID" value="KAF6021220.1"/>
    <property type="molecule type" value="Genomic_DNA"/>
</dbReference>